<proteinExistence type="inferred from homology"/>
<evidence type="ECO:0000259" key="4">
    <source>
        <dbReference type="PROSITE" id="PS51795"/>
    </source>
</evidence>
<dbReference type="Gramene" id="TraesROB_scaffold_004969_01G000400.1">
    <property type="protein sequence ID" value="TraesROB_scaffold_004969_01G000400.1"/>
    <property type="gene ID" value="TraesROB_scaffold_004969_01G000400"/>
</dbReference>
<comment type="similarity">
    <text evidence="1">Belongs to the FLZ family.</text>
</comment>
<dbReference type="AlphaFoldDB" id="A0A3B6I3M8"/>
<evidence type="ECO:0000313" key="6">
    <source>
        <dbReference type="Proteomes" id="UP000019116"/>
    </source>
</evidence>
<gene>
    <name evidence="5" type="primary">LOC123083249</name>
</gene>
<protein>
    <recommendedName>
        <fullName evidence="4">FLZ-type domain-containing protein</fullName>
    </recommendedName>
</protein>
<feature type="zinc finger region" description="FLZ-type" evidence="3">
    <location>
        <begin position="155"/>
        <end position="198"/>
    </location>
</feature>
<dbReference type="Gramene" id="TraesLDM4A03G02198850.1">
    <property type="protein sequence ID" value="TraesLDM4A03G02198850.1"/>
    <property type="gene ID" value="TraesLDM4A03G02198850"/>
</dbReference>
<evidence type="ECO:0000256" key="2">
    <source>
        <dbReference type="ARBA" id="ARBA00022723"/>
    </source>
</evidence>
<dbReference type="Gramene" id="TraesCS4A03G1070200.1">
    <property type="protein sequence ID" value="TraesCS4A03G1070200.1.CDS"/>
    <property type="gene ID" value="TraesCS4A03G1070200"/>
</dbReference>
<dbReference type="Gramene" id="TraesSTA4A03G02195830.1">
    <property type="protein sequence ID" value="TraesSTA4A03G02195830.1"/>
    <property type="gene ID" value="TraesSTA4A03G02195830"/>
</dbReference>
<dbReference type="Gramene" id="TraesCS4A02G431800.1">
    <property type="protein sequence ID" value="TraesCS4A02G431800.1"/>
    <property type="gene ID" value="TraesCS4A02G431800"/>
</dbReference>
<evidence type="ECO:0000256" key="1">
    <source>
        <dbReference type="ARBA" id="ARBA00009374"/>
    </source>
</evidence>
<dbReference type="Proteomes" id="UP000019116">
    <property type="component" value="Chromosome 4A"/>
</dbReference>
<dbReference type="Gramene" id="TraesRN4A0101108100.1">
    <property type="protein sequence ID" value="TraesRN4A0101108100.1"/>
    <property type="gene ID" value="TraesRN4A0101108100"/>
</dbReference>
<dbReference type="InterPro" id="IPR007650">
    <property type="entry name" value="Zf-FLZ_dom"/>
</dbReference>
<dbReference type="Gramene" id="TraesARI4A03G02237220.1">
    <property type="protein sequence ID" value="TraesARI4A03G02237220.1"/>
    <property type="gene ID" value="TraesARI4A03G02237220"/>
</dbReference>
<dbReference type="EnsemblPlants" id="TraesCS4A02G431800.1">
    <property type="protein sequence ID" value="TraesCS4A02G431800.1"/>
    <property type="gene ID" value="TraesCS4A02G431800"/>
</dbReference>
<reference evidence="5" key="1">
    <citation type="submission" date="2018-08" db="EMBL/GenBank/DDBJ databases">
        <authorList>
            <person name="Rossello M."/>
        </authorList>
    </citation>
    <scope>NUCLEOTIDE SEQUENCE [LARGE SCALE GENOMIC DNA]</scope>
    <source>
        <strain evidence="5">cv. Chinese Spring</strain>
    </source>
</reference>
<evidence type="ECO:0000313" key="5">
    <source>
        <dbReference type="EnsemblPlants" id="TraesCS4A02G431800.1"/>
    </source>
</evidence>
<dbReference type="PROSITE" id="PS51257">
    <property type="entry name" value="PROKAR_LIPOPROTEIN"/>
    <property type="match status" value="1"/>
</dbReference>
<dbReference type="RefSeq" id="XP_044361265.1">
    <property type="nucleotide sequence ID" value="XM_044505330.1"/>
</dbReference>
<feature type="domain" description="FLZ-type" evidence="4">
    <location>
        <begin position="155"/>
        <end position="198"/>
    </location>
</feature>
<dbReference type="GO" id="GO:0046872">
    <property type="term" value="F:metal ion binding"/>
    <property type="evidence" value="ECO:0007669"/>
    <property type="project" value="UniProtKB-KW"/>
</dbReference>
<dbReference type="Pfam" id="PF04570">
    <property type="entry name" value="zf-FLZ"/>
    <property type="match status" value="1"/>
</dbReference>
<dbReference type="Gramene" id="TraesSYM4A03G02227340.1">
    <property type="protein sequence ID" value="TraesSYM4A03G02227340.1"/>
    <property type="gene ID" value="TraesSYM4A03G02227340"/>
</dbReference>
<dbReference type="PROSITE" id="PS51795">
    <property type="entry name" value="ZF_FLZ"/>
    <property type="match status" value="1"/>
</dbReference>
<evidence type="ECO:0000256" key="3">
    <source>
        <dbReference type="PROSITE-ProRule" id="PRU01131"/>
    </source>
</evidence>
<dbReference type="OrthoDB" id="607384at2759"/>
<accession>A0A3B6I3M8</accession>
<keyword evidence="2" id="KW-0479">Metal-binding</keyword>
<organism evidence="5">
    <name type="scientific">Triticum aestivum</name>
    <name type="common">Wheat</name>
    <dbReference type="NCBI Taxonomy" id="4565"/>
    <lineage>
        <taxon>Eukaryota</taxon>
        <taxon>Viridiplantae</taxon>
        <taxon>Streptophyta</taxon>
        <taxon>Embryophyta</taxon>
        <taxon>Tracheophyta</taxon>
        <taxon>Spermatophyta</taxon>
        <taxon>Magnoliopsida</taxon>
        <taxon>Liliopsida</taxon>
        <taxon>Poales</taxon>
        <taxon>Poaceae</taxon>
        <taxon>BOP clade</taxon>
        <taxon>Pooideae</taxon>
        <taxon>Triticodae</taxon>
        <taxon>Triticeae</taxon>
        <taxon>Triticinae</taxon>
        <taxon>Triticum</taxon>
    </lineage>
</organism>
<keyword evidence="6" id="KW-1185">Reference proteome</keyword>
<dbReference type="GeneID" id="123083249"/>
<dbReference type="Gramene" id="TraesLAC4A03G02152780.1">
    <property type="protein sequence ID" value="TraesLAC4A03G02152780.1"/>
    <property type="gene ID" value="TraesLAC4A03G02152780"/>
</dbReference>
<dbReference type="Gramene" id="TraesWEE_scaffold_012756_01G000400.1">
    <property type="protein sequence ID" value="TraesWEE_scaffold_012756_01G000400.1"/>
    <property type="gene ID" value="TraesWEE_scaffold_012756_01G000400"/>
</dbReference>
<name>A0A3B6I3M8_WHEAT</name>
<sequence>MRVVSARAEQYHRNLGGNSSIFACSELHGGDDACDLMVLIFPYIPREVESSQRQTSKHHLFYQTVLAMEIPGASSRRSVAMSSASLLKLFRGVAKSPKGCRYNPESTGIGIVSAIMEPTAARLRIVGPHIHANAREILEVTLPNLCWSSRRPFRASILSCGLCRSWIGSGIVYMYKCETGFCTEECLGDYIMEQLEKQTQRVRWCGRKKVPPMEDKECDQSCIFFTCAGSL</sequence>
<dbReference type="Gramene" id="TraesJAG4A03G02199740.1">
    <property type="protein sequence ID" value="TraesJAG4A03G02199740.1"/>
    <property type="gene ID" value="TraesJAG4A03G02199740"/>
</dbReference>
<dbReference type="Gramene" id="TraesCAD_scaffold_009047_01G000300.1">
    <property type="protein sequence ID" value="TraesCAD_scaffold_009047_01G000300.1"/>
    <property type="gene ID" value="TraesCAD_scaffold_009047_01G000300"/>
</dbReference>
<dbReference type="Gramene" id="TraesCLE_scaffold_016493_01G000500.1">
    <property type="protein sequence ID" value="TraesCLE_scaffold_016493_01G000500.1"/>
    <property type="gene ID" value="TraesCLE_scaffold_016493_01G000500"/>
</dbReference>
<reference evidence="5" key="2">
    <citation type="submission" date="2018-10" db="UniProtKB">
        <authorList>
            <consortium name="EnsemblPlants"/>
        </authorList>
    </citation>
    <scope>IDENTIFICATION</scope>
</reference>
<dbReference type="Gramene" id="TraesJUL4A03G02219830.1">
    <property type="protein sequence ID" value="TraesJUL4A03G02219830.1"/>
    <property type="gene ID" value="TraesJUL4A03G02219830"/>
</dbReference>